<comment type="similarity">
    <text evidence="4">Belongs to the TonB-dependent receptor family.</text>
</comment>
<dbReference type="SUPFAM" id="SSF56935">
    <property type="entry name" value="Porins"/>
    <property type="match status" value="1"/>
</dbReference>
<evidence type="ECO:0000313" key="7">
    <source>
        <dbReference type="EMBL" id="GAA4319091.1"/>
    </source>
</evidence>
<feature type="domain" description="TonB-dependent receptor plug" evidence="6">
    <location>
        <begin position="137"/>
        <end position="235"/>
    </location>
</feature>
<gene>
    <name evidence="7" type="ORF">GCM10023143_32280</name>
</gene>
<comment type="subcellular location">
    <subcellularLocation>
        <location evidence="1 4">Cell outer membrane</location>
    </subcellularLocation>
</comment>
<dbReference type="Gene3D" id="2.40.170.20">
    <property type="entry name" value="TonB-dependent receptor, beta-barrel domain"/>
    <property type="match status" value="1"/>
</dbReference>
<evidence type="ECO:0000256" key="1">
    <source>
        <dbReference type="ARBA" id="ARBA00004442"/>
    </source>
</evidence>
<keyword evidence="4" id="KW-0798">TonB box</keyword>
<organism evidence="7 8">
    <name type="scientific">Compostibacter hankyongensis</name>
    <dbReference type="NCBI Taxonomy" id="1007089"/>
    <lineage>
        <taxon>Bacteria</taxon>
        <taxon>Pseudomonadati</taxon>
        <taxon>Bacteroidota</taxon>
        <taxon>Chitinophagia</taxon>
        <taxon>Chitinophagales</taxon>
        <taxon>Chitinophagaceae</taxon>
        <taxon>Compostibacter</taxon>
    </lineage>
</organism>
<proteinExistence type="inferred from homology"/>
<evidence type="ECO:0008006" key="9">
    <source>
        <dbReference type="Google" id="ProtNLM"/>
    </source>
</evidence>
<dbReference type="EMBL" id="BAABFN010000022">
    <property type="protein sequence ID" value="GAA4319091.1"/>
    <property type="molecule type" value="Genomic_DNA"/>
</dbReference>
<evidence type="ECO:0000259" key="5">
    <source>
        <dbReference type="Pfam" id="PF00593"/>
    </source>
</evidence>
<dbReference type="RefSeq" id="WP_344981290.1">
    <property type="nucleotide sequence ID" value="NZ_BAABFN010000022.1"/>
</dbReference>
<dbReference type="PANTHER" id="PTHR40980">
    <property type="entry name" value="PLUG DOMAIN-CONTAINING PROTEIN"/>
    <property type="match status" value="1"/>
</dbReference>
<dbReference type="InterPro" id="IPR012910">
    <property type="entry name" value="Plug_dom"/>
</dbReference>
<dbReference type="SUPFAM" id="SSF49464">
    <property type="entry name" value="Carboxypeptidase regulatory domain-like"/>
    <property type="match status" value="1"/>
</dbReference>
<dbReference type="InterPro" id="IPR000531">
    <property type="entry name" value="Beta-barrel_TonB"/>
</dbReference>
<dbReference type="Gene3D" id="2.170.130.10">
    <property type="entry name" value="TonB-dependent receptor, plug domain"/>
    <property type="match status" value="1"/>
</dbReference>
<dbReference type="InterPro" id="IPR008969">
    <property type="entry name" value="CarboxyPept-like_regulatory"/>
</dbReference>
<sequence length="943" mass="105281">MKWVWAGIVAGLMAVAGGKAARGETVQGFITDVQHGMPVSGVSVSVPALGLFTRSDETGHFYLEKIPPGRYYILFRAIGYRTDSISFSVTGSQPVILLQIRLHPTPILLHTLTVSGSPDIQASPGNMLDGNAVPLKQVITRRSIEQSADITLADIAGRSAGVSLLGDKTATSVKAVIRGMDSRYSYISVNGMALPSPDDRSRYLSLDLFPSGIIDHLEIYKTLTPDMAGNAIGGIINIVTRPVPDSAQLAVNLATGYPQLFFQRRSLTFDDKVIRKRSPYEQYGPEHYATGADFTKDNLSFHAAHPAPDMQAGVSMADRFLHRKLGVLVAGSLQLFHYGSDGFLLLQNSEPQLKNVPGITDFISRQYDVASNHKSLYAALDYNINEQNCLYLHQLYISKDDRESRSSVDTSLSEGRSGPGTGRIALMQRSRLHRQSIEHLNLQGRHRLSQQLSLDWSGVYSEASGSYPDWAELSANTGRILGAGGIIRQTPELLAPLERTWLHNRETEADFYANMHYRPAFFKQKLELSAGTLLQRRHRDNFYNNYVFTPAITNGNGQPFQGIYAAVWLNNNGPQNPLGTVNTPGTYTAGEDISAYYIRAFLQAGNISVTAGVRKEGTVQTVRSAADAGPFDRDVDIRYRDWLPSLHLRYAVDKKQGLRLSYYRAISRPSLYSLTFFNMDYDDYNEAGNPFLKRSTADNFDLRYERSDPGLLDELQVTAFYKHIRDPFEKTLLNTGEILYPIPQNGQPYTPVSKLTEQLRNYGAAHNYGLEIALVKHWGGLEINANYTFTSSHIVQTKKYKQRSDPADPASDIITVTRQEERPLQGQSRHLAGLILAYHFRPYDFTVQLTGTYTGTRIAEISGWYGLDNWQKGYAMLDLSFEKNIGNRWRIFAKATNLLNSGDRTFMKGKMPDLPRQTGRGDILVSRSYNGSGYMLGVQYRLK</sequence>
<accession>A0ABP8G7L8</accession>
<dbReference type="Pfam" id="PF00593">
    <property type="entry name" value="TonB_dep_Rec_b-barrel"/>
    <property type="match status" value="1"/>
</dbReference>
<evidence type="ECO:0000256" key="4">
    <source>
        <dbReference type="RuleBase" id="RU003357"/>
    </source>
</evidence>
<dbReference type="Gene3D" id="2.60.40.1120">
    <property type="entry name" value="Carboxypeptidase-like, regulatory domain"/>
    <property type="match status" value="1"/>
</dbReference>
<evidence type="ECO:0000256" key="2">
    <source>
        <dbReference type="ARBA" id="ARBA00023136"/>
    </source>
</evidence>
<dbReference type="Pfam" id="PF07715">
    <property type="entry name" value="Plug"/>
    <property type="match status" value="1"/>
</dbReference>
<keyword evidence="3" id="KW-0998">Cell outer membrane</keyword>
<dbReference type="PANTHER" id="PTHR40980:SF4">
    <property type="entry name" value="TONB-DEPENDENT RECEPTOR-LIKE BETA-BARREL DOMAIN-CONTAINING PROTEIN"/>
    <property type="match status" value="1"/>
</dbReference>
<keyword evidence="2 4" id="KW-0472">Membrane</keyword>
<dbReference type="InterPro" id="IPR037066">
    <property type="entry name" value="Plug_dom_sf"/>
</dbReference>
<reference evidence="8" key="1">
    <citation type="journal article" date="2019" name="Int. J. Syst. Evol. Microbiol.">
        <title>The Global Catalogue of Microorganisms (GCM) 10K type strain sequencing project: providing services to taxonomists for standard genome sequencing and annotation.</title>
        <authorList>
            <consortium name="The Broad Institute Genomics Platform"/>
            <consortium name="The Broad Institute Genome Sequencing Center for Infectious Disease"/>
            <person name="Wu L."/>
            <person name="Ma J."/>
        </authorList>
    </citation>
    <scope>NUCLEOTIDE SEQUENCE [LARGE SCALE GENOMIC DNA]</scope>
    <source>
        <strain evidence="8">JCM 17664</strain>
    </source>
</reference>
<evidence type="ECO:0000313" key="8">
    <source>
        <dbReference type="Proteomes" id="UP001501207"/>
    </source>
</evidence>
<dbReference type="Proteomes" id="UP001501207">
    <property type="component" value="Unassembled WGS sequence"/>
</dbReference>
<comment type="caution">
    <text evidence="7">The sequence shown here is derived from an EMBL/GenBank/DDBJ whole genome shotgun (WGS) entry which is preliminary data.</text>
</comment>
<protein>
    <recommendedName>
        <fullName evidence="9">TonB-dependent receptor</fullName>
    </recommendedName>
</protein>
<keyword evidence="8" id="KW-1185">Reference proteome</keyword>
<dbReference type="Pfam" id="PF13620">
    <property type="entry name" value="CarboxypepD_reg"/>
    <property type="match status" value="1"/>
</dbReference>
<feature type="domain" description="TonB-dependent receptor-like beta-barrel" evidence="5">
    <location>
        <begin position="439"/>
        <end position="898"/>
    </location>
</feature>
<name>A0ABP8G7L8_9BACT</name>
<dbReference type="InterPro" id="IPR036942">
    <property type="entry name" value="Beta-barrel_TonB_sf"/>
</dbReference>
<evidence type="ECO:0000256" key="3">
    <source>
        <dbReference type="ARBA" id="ARBA00023237"/>
    </source>
</evidence>
<evidence type="ECO:0000259" key="6">
    <source>
        <dbReference type="Pfam" id="PF07715"/>
    </source>
</evidence>